<keyword evidence="4" id="KW-0812">Transmembrane</keyword>
<dbReference type="CDD" id="cd03141">
    <property type="entry name" value="GATase1_Hsp31_like"/>
    <property type="match status" value="1"/>
</dbReference>
<dbReference type="SUPFAM" id="SSF52317">
    <property type="entry name" value="Class I glutamine amidotransferase-like"/>
    <property type="match status" value="1"/>
</dbReference>
<evidence type="ECO:0000256" key="2">
    <source>
        <dbReference type="ARBA" id="ARBA00023239"/>
    </source>
</evidence>
<dbReference type="Gene3D" id="3.40.50.880">
    <property type="match status" value="1"/>
</dbReference>
<dbReference type="Proteomes" id="UP000027821">
    <property type="component" value="Unassembled WGS sequence"/>
</dbReference>
<dbReference type="STRING" id="1048983.EL17_05930"/>
<dbReference type="InterPro" id="IPR002818">
    <property type="entry name" value="DJ-1/PfpI"/>
</dbReference>
<reference evidence="6 7" key="1">
    <citation type="submission" date="2014-04" db="EMBL/GenBank/DDBJ databases">
        <title>Characterization and application of a salt tolerant electro-active bacterium.</title>
        <authorList>
            <person name="Yang L."/>
            <person name="Wei S."/>
            <person name="Tay Q.X.M."/>
        </authorList>
    </citation>
    <scope>NUCLEOTIDE SEQUENCE [LARGE SCALE GENOMIC DNA]</scope>
    <source>
        <strain evidence="6 7">LY1</strain>
    </source>
</reference>
<keyword evidence="4" id="KW-0472">Membrane</keyword>
<dbReference type="GO" id="GO:0019243">
    <property type="term" value="P:methylglyoxal catabolic process to D-lactate via S-lactoyl-glutathione"/>
    <property type="evidence" value="ECO:0007669"/>
    <property type="project" value="TreeGrafter"/>
</dbReference>
<keyword evidence="6" id="KW-0315">Glutamine amidotransferase</keyword>
<keyword evidence="2" id="KW-0456">Lyase</keyword>
<comment type="similarity">
    <text evidence="3">Belongs to the peptidase C56 family. HSP31-like subfamily.</text>
</comment>
<feature type="domain" description="DJ-1/PfpI" evidence="5">
    <location>
        <begin position="83"/>
        <end position="282"/>
    </location>
</feature>
<accession>A0A074KZ04</accession>
<dbReference type="OrthoDB" id="9792284at2"/>
<dbReference type="PANTHER" id="PTHR48094:SF11">
    <property type="entry name" value="GLUTATHIONE-INDEPENDENT GLYOXALASE HSP31-RELATED"/>
    <property type="match status" value="1"/>
</dbReference>
<proteinExistence type="inferred from homology"/>
<dbReference type="PANTHER" id="PTHR48094">
    <property type="entry name" value="PROTEIN/NUCLEIC ACID DEGLYCASE DJ-1-RELATED"/>
    <property type="match status" value="1"/>
</dbReference>
<name>A0A074KZ04_9BACT</name>
<keyword evidence="6" id="KW-0808">Transferase</keyword>
<evidence type="ECO:0000259" key="5">
    <source>
        <dbReference type="Pfam" id="PF01965"/>
    </source>
</evidence>
<keyword evidence="7" id="KW-1185">Reference proteome</keyword>
<keyword evidence="4" id="KW-1133">Transmembrane helix</keyword>
<dbReference type="GO" id="GO:0019172">
    <property type="term" value="F:glyoxalase III activity"/>
    <property type="evidence" value="ECO:0007669"/>
    <property type="project" value="TreeGrafter"/>
</dbReference>
<dbReference type="InterPro" id="IPR029062">
    <property type="entry name" value="Class_I_gatase-like"/>
</dbReference>
<feature type="transmembrane region" description="Helical" evidence="4">
    <location>
        <begin position="7"/>
        <end position="30"/>
    </location>
</feature>
<dbReference type="eggNOG" id="COG0693">
    <property type="taxonomic scope" value="Bacteria"/>
</dbReference>
<sequence>MSRKRKIIKWALIAFVSFIVFTAGFGYWFISLLPAKDPAAANVKEITINDLPYLTEDVPKYRGKILAVVTSCSEMGESKKPTGYELTELSRAYYVFVANGFEVDVASPAGGKPSVIIDGDDVGEFDFAFLNDSEAQSKVNNTIAMKDVVPDDYVAVYFVGGKGTMFDFPQNQHIQSLVREYYEEGKVIGAVCHGPAAFVNVTLRDGSQLLDGKQVSSFTNKEELLLIKDARSIFPFLLQDKLIENGAIFNEGHMYLEKISEDGNLITGQNPWSTWAVAEAVVNRLGYKPKARIITGEENSIVVLNILEDHGYDKAKESMTELRAVKQLQLNRELIAMHSIVAVMQWNITKAIKIIGLLKHAKSLA</sequence>
<dbReference type="GO" id="GO:0005737">
    <property type="term" value="C:cytoplasm"/>
    <property type="evidence" value="ECO:0007669"/>
    <property type="project" value="TreeGrafter"/>
</dbReference>
<evidence type="ECO:0000256" key="1">
    <source>
        <dbReference type="ARBA" id="ARBA00023016"/>
    </source>
</evidence>
<comment type="caution">
    <text evidence="6">The sequence shown here is derived from an EMBL/GenBank/DDBJ whole genome shotgun (WGS) entry which is preliminary data.</text>
</comment>
<evidence type="ECO:0000256" key="4">
    <source>
        <dbReference type="SAM" id="Phobius"/>
    </source>
</evidence>
<evidence type="ECO:0000256" key="3">
    <source>
        <dbReference type="ARBA" id="ARBA00038493"/>
    </source>
</evidence>
<dbReference type="RefSeq" id="WP_035071887.1">
    <property type="nucleotide sequence ID" value="NZ_JMIH01000014.1"/>
</dbReference>
<gene>
    <name evidence="6" type="ORF">EL17_05930</name>
</gene>
<evidence type="ECO:0000313" key="6">
    <source>
        <dbReference type="EMBL" id="KEO75201.1"/>
    </source>
</evidence>
<dbReference type="Pfam" id="PF01965">
    <property type="entry name" value="DJ-1_PfpI"/>
    <property type="match status" value="1"/>
</dbReference>
<keyword evidence="1" id="KW-0346">Stress response</keyword>
<dbReference type="AlphaFoldDB" id="A0A074KZ04"/>
<protein>
    <submittedName>
        <fullName evidence="6">Glutamine amidotransferase</fullName>
    </submittedName>
</protein>
<organism evidence="6 7">
    <name type="scientific">Anditalea andensis</name>
    <dbReference type="NCBI Taxonomy" id="1048983"/>
    <lineage>
        <taxon>Bacteria</taxon>
        <taxon>Pseudomonadati</taxon>
        <taxon>Bacteroidota</taxon>
        <taxon>Cytophagia</taxon>
        <taxon>Cytophagales</taxon>
        <taxon>Cytophagaceae</taxon>
        <taxon>Anditalea</taxon>
    </lineage>
</organism>
<evidence type="ECO:0000313" key="7">
    <source>
        <dbReference type="Proteomes" id="UP000027821"/>
    </source>
</evidence>
<dbReference type="GO" id="GO:0016740">
    <property type="term" value="F:transferase activity"/>
    <property type="evidence" value="ECO:0007669"/>
    <property type="project" value="UniProtKB-KW"/>
</dbReference>
<dbReference type="InterPro" id="IPR050325">
    <property type="entry name" value="Prot/Nucl_acid_deglycase"/>
</dbReference>
<dbReference type="EMBL" id="JMIH01000014">
    <property type="protein sequence ID" value="KEO75201.1"/>
    <property type="molecule type" value="Genomic_DNA"/>
</dbReference>